<evidence type="ECO:0000256" key="1">
    <source>
        <dbReference type="SAM" id="Phobius"/>
    </source>
</evidence>
<dbReference type="AlphaFoldDB" id="A0A4R6U3X2"/>
<keyword evidence="1" id="KW-0812">Transmembrane</keyword>
<feature type="transmembrane region" description="Helical" evidence="1">
    <location>
        <begin position="6"/>
        <end position="28"/>
    </location>
</feature>
<accession>A0A4R6U3X2</accession>
<feature type="transmembrane region" description="Helical" evidence="1">
    <location>
        <begin position="105"/>
        <end position="126"/>
    </location>
</feature>
<evidence type="ECO:0000313" key="2">
    <source>
        <dbReference type="EMBL" id="TDQ37754.1"/>
    </source>
</evidence>
<gene>
    <name evidence="2" type="ORF">EV213_112114</name>
</gene>
<name>A0A4R6U3X2_9BACI</name>
<organism evidence="2 3">
    <name type="scientific">Aureibacillus halotolerans</name>
    <dbReference type="NCBI Taxonomy" id="1508390"/>
    <lineage>
        <taxon>Bacteria</taxon>
        <taxon>Bacillati</taxon>
        <taxon>Bacillota</taxon>
        <taxon>Bacilli</taxon>
        <taxon>Bacillales</taxon>
        <taxon>Bacillaceae</taxon>
        <taxon>Aureibacillus</taxon>
    </lineage>
</organism>
<protein>
    <submittedName>
        <fullName evidence="2">Uncharacterized protein</fullName>
    </submittedName>
</protein>
<keyword evidence="3" id="KW-1185">Reference proteome</keyword>
<sequence>MGPDLSIPMFWVWVTVMIVLSVWAVIGYYRKMYEFVSSNALFNVVNGDIMALFCLIPLWRVVGAHLWVGVVLLCLYFFCLVLIHVNRKMIFDGIYGKKRNSFGKIFLLLPFIIVGLSGGGSYGYSVSLQTSFGYDSSLVVMSALLGGFGFIFLVLFHCLWVKFEDNNN</sequence>
<evidence type="ECO:0000313" key="3">
    <source>
        <dbReference type="Proteomes" id="UP000295632"/>
    </source>
</evidence>
<comment type="caution">
    <text evidence="2">The sequence shown here is derived from an EMBL/GenBank/DDBJ whole genome shotgun (WGS) entry which is preliminary data.</text>
</comment>
<keyword evidence="1" id="KW-1133">Transmembrane helix</keyword>
<feature type="transmembrane region" description="Helical" evidence="1">
    <location>
        <begin position="40"/>
        <end position="59"/>
    </location>
</feature>
<keyword evidence="1" id="KW-0472">Membrane</keyword>
<dbReference type="Proteomes" id="UP000295632">
    <property type="component" value="Unassembled WGS sequence"/>
</dbReference>
<feature type="transmembrane region" description="Helical" evidence="1">
    <location>
        <begin position="138"/>
        <end position="161"/>
    </location>
</feature>
<feature type="transmembrane region" description="Helical" evidence="1">
    <location>
        <begin position="65"/>
        <end position="85"/>
    </location>
</feature>
<reference evidence="2 3" key="1">
    <citation type="submission" date="2019-03" db="EMBL/GenBank/DDBJ databases">
        <title>Genomic Encyclopedia of Type Strains, Phase IV (KMG-IV): sequencing the most valuable type-strain genomes for metagenomic binning, comparative biology and taxonomic classification.</title>
        <authorList>
            <person name="Goeker M."/>
        </authorList>
    </citation>
    <scope>NUCLEOTIDE SEQUENCE [LARGE SCALE GENOMIC DNA]</scope>
    <source>
        <strain evidence="2 3">DSM 28697</strain>
    </source>
</reference>
<dbReference type="EMBL" id="SNYJ01000012">
    <property type="protein sequence ID" value="TDQ37754.1"/>
    <property type="molecule type" value="Genomic_DNA"/>
</dbReference>
<proteinExistence type="predicted"/>